<dbReference type="SFLD" id="SFLDG01129">
    <property type="entry name" value="C1.5:_HAD__Beta-PGM__Phosphata"/>
    <property type="match status" value="1"/>
</dbReference>
<comment type="cofactor">
    <cofactor evidence="1">
        <name>Mg(2+)</name>
        <dbReference type="ChEBI" id="CHEBI:18420"/>
    </cofactor>
</comment>
<evidence type="ECO:0000256" key="3">
    <source>
        <dbReference type="ARBA" id="ARBA00022801"/>
    </source>
</evidence>
<dbReference type="Pfam" id="PF00702">
    <property type="entry name" value="Hydrolase"/>
    <property type="match status" value="1"/>
</dbReference>
<keyword evidence="4" id="KW-0460">Magnesium</keyword>
<dbReference type="NCBIfam" id="TIGR01549">
    <property type="entry name" value="HAD-SF-IA-v1"/>
    <property type="match status" value="1"/>
</dbReference>
<reference evidence="5" key="1">
    <citation type="submission" date="2020-02" db="EMBL/GenBank/DDBJ databases">
        <authorList>
            <person name="Meier V. D."/>
        </authorList>
    </citation>
    <scope>NUCLEOTIDE SEQUENCE</scope>
    <source>
        <strain evidence="5">AVDCRST_MAG59</strain>
    </source>
</reference>
<gene>
    <name evidence="5" type="ORF">AVDCRST_MAG59-499</name>
</gene>
<dbReference type="AlphaFoldDB" id="A0A6J4U0T7"/>
<proteinExistence type="predicted"/>
<keyword evidence="3" id="KW-0378">Hydrolase</keyword>
<dbReference type="PANTHER" id="PTHR46470:SF2">
    <property type="entry name" value="GLYCERALDEHYDE 3-PHOSPHATE PHOSPHATASE"/>
    <property type="match status" value="1"/>
</dbReference>
<dbReference type="GO" id="GO:0016791">
    <property type="term" value="F:phosphatase activity"/>
    <property type="evidence" value="ECO:0007669"/>
    <property type="project" value="TreeGrafter"/>
</dbReference>
<evidence type="ECO:0000256" key="4">
    <source>
        <dbReference type="ARBA" id="ARBA00022842"/>
    </source>
</evidence>
<dbReference type="InterPro" id="IPR051400">
    <property type="entry name" value="HAD-like_hydrolase"/>
</dbReference>
<name>A0A6J4U0T7_9BACT</name>
<evidence type="ECO:0000256" key="2">
    <source>
        <dbReference type="ARBA" id="ARBA00022723"/>
    </source>
</evidence>
<protein>
    <submittedName>
        <fullName evidence="5">Uncharacterized protein</fullName>
    </submittedName>
</protein>
<sequence length="235" mass="24963">MSGIDAVLFDLDNTVHGRDWAFRSWAAWFVRERLGLADGPAAEGAVGFITGLDPGGRSPKAAMFGRIKERYPALPDAADALALAFRTEMLAYLGGLDPATVRLLDGLDHRRIPWGIVTNGSAGQIERVRALGLAGRTRCVVVSEVVGVRKPATAIFLLAAARLGADPRRTDFVGDNPESDIVGAAAAGMRTAWLRHGRAWPEALLPVAPHFVVDALAEILPLLGSAEPDKGRPSS</sequence>
<dbReference type="GO" id="GO:0044281">
    <property type="term" value="P:small molecule metabolic process"/>
    <property type="evidence" value="ECO:0007669"/>
    <property type="project" value="UniProtKB-ARBA"/>
</dbReference>
<dbReference type="PANTHER" id="PTHR46470">
    <property type="entry name" value="N-ACYLNEURAMINATE-9-PHOSPHATASE"/>
    <property type="match status" value="1"/>
</dbReference>
<evidence type="ECO:0000313" key="5">
    <source>
        <dbReference type="EMBL" id="CAA9537788.1"/>
    </source>
</evidence>
<accession>A0A6J4U0T7</accession>
<dbReference type="Gene3D" id="3.40.50.1000">
    <property type="entry name" value="HAD superfamily/HAD-like"/>
    <property type="match status" value="1"/>
</dbReference>
<dbReference type="SUPFAM" id="SSF56784">
    <property type="entry name" value="HAD-like"/>
    <property type="match status" value="1"/>
</dbReference>
<dbReference type="Gene3D" id="1.10.150.520">
    <property type="match status" value="1"/>
</dbReference>
<dbReference type="InterPro" id="IPR006439">
    <property type="entry name" value="HAD-SF_hydro_IA"/>
</dbReference>
<dbReference type="InterPro" id="IPR023214">
    <property type="entry name" value="HAD_sf"/>
</dbReference>
<dbReference type="GO" id="GO:0046872">
    <property type="term" value="F:metal ion binding"/>
    <property type="evidence" value="ECO:0007669"/>
    <property type="project" value="UniProtKB-KW"/>
</dbReference>
<evidence type="ECO:0000256" key="1">
    <source>
        <dbReference type="ARBA" id="ARBA00001946"/>
    </source>
</evidence>
<organism evidence="5">
    <name type="scientific">uncultured Thermomicrobiales bacterium</name>
    <dbReference type="NCBI Taxonomy" id="1645740"/>
    <lineage>
        <taxon>Bacteria</taxon>
        <taxon>Pseudomonadati</taxon>
        <taxon>Thermomicrobiota</taxon>
        <taxon>Thermomicrobia</taxon>
        <taxon>Thermomicrobiales</taxon>
        <taxon>environmental samples</taxon>
    </lineage>
</organism>
<dbReference type="SFLD" id="SFLDS00003">
    <property type="entry name" value="Haloacid_Dehalogenase"/>
    <property type="match status" value="1"/>
</dbReference>
<dbReference type="InterPro" id="IPR036412">
    <property type="entry name" value="HAD-like_sf"/>
</dbReference>
<dbReference type="EMBL" id="CADCWF010000020">
    <property type="protein sequence ID" value="CAA9537788.1"/>
    <property type="molecule type" value="Genomic_DNA"/>
</dbReference>
<keyword evidence="2" id="KW-0479">Metal-binding</keyword>